<dbReference type="PANTHER" id="PTHR30537:SF3">
    <property type="entry name" value="TRANSCRIPTIONAL REGULATORY PROTEIN"/>
    <property type="match status" value="1"/>
</dbReference>
<dbReference type="PANTHER" id="PTHR30537">
    <property type="entry name" value="HTH-TYPE TRANSCRIPTIONAL REGULATOR"/>
    <property type="match status" value="1"/>
</dbReference>
<evidence type="ECO:0000313" key="6">
    <source>
        <dbReference type="EMBL" id="KAB0565577.1"/>
    </source>
</evidence>
<feature type="domain" description="HTH lysR-type" evidence="5">
    <location>
        <begin position="1"/>
        <end position="58"/>
    </location>
</feature>
<dbReference type="GO" id="GO:0003700">
    <property type="term" value="F:DNA-binding transcription factor activity"/>
    <property type="evidence" value="ECO:0007669"/>
    <property type="project" value="InterPro"/>
</dbReference>
<dbReference type="RefSeq" id="WP_128094739.1">
    <property type="nucleotide sequence ID" value="NZ_JBHEEN010000010.1"/>
</dbReference>
<dbReference type="GO" id="GO:0006351">
    <property type="term" value="P:DNA-templated transcription"/>
    <property type="evidence" value="ECO:0007669"/>
    <property type="project" value="TreeGrafter"/>
</dbReference>
<dbReference type="InterPro" id="IPR005119">
    <property type="entry name" value="LysR_subst-bd"/>
</dbReference>
<dbReference type="Gene3D" id="3.40.190.290">
    <property type="match status" value="1"/>
</dbReference>
<dbReference type="PROSITE" id="PS50931">
    <property type="entry name" value="HTH_LYSR"/>
    <property type="match status" value="1"/>
</dbReference>
<keyword evidence="2" id="KW-0805">Transcription regulation</keyword>
<evidence type="ECO:0000256" key="2">
    <source>
        <dbReference type="ARBA" id="ARBA00023015"/>
    </source>
</evidence>
<dbReference type="AlphaFoldDB" id="A0A643ETM7"/>
<comment type="similarity">
    <text evidence="1">Belongs to the LysR transcriptional regulatory family.</text>
</comment>
<dbReference type="InterPro" id="IPR036390">
    <property type="entry name" value="WH_DNA-bd_sf"/>
</dbReference>
<dbReference type="InterPro" id="IPR000847">
    <property type="entry name" value="LysR_HTH_N"/>
</dbReference>
<dbReference type="InterPro" id="IPR036388">
    <property type="entry name" value="WH-like_DNA-bd_sf"/>
</dbReference>
<dbReference type="GO" id="GO:0043565">
    <property type="term" value="F:sequence-specific DNA binding"/>
    <property type="evidence" value="ECO:0007669"/>
    <property type="project" value="TreeGrafter"/>
</dbReference>
<evidence type="ECO:0000259" key="5">
    <source>
        <dbReference type="PROSITE" id="PS50931"/>
    </source>
</evidence>
<name>A0A643ETM7_9HYPH</name>
<keyword evidence="3" id="KW-0238">DNA-binding</keyword>
<dbReference type="Gene3D" id="1.10.10.10">
    <property type="entry name" value="Winged helix-like DNA-binding domain superfamily/Winged helix DNA-binding domain"/>
    <property type="match status" value="1"/>
</dbReference>
<dbReference type="Pfam" id="PF00126">
    <property type="entry name" value="HTH_1"/>
    <property type="match status" value="1"/>
</dbReference>
<reference evidence="6" key="1">
    <citation type="submission" date="2019-09" db="EMBL/GenBank/DDBJ databases">
        <title>Draft genome sequences of 48 bacterial type strains from the CCUG.</title>
        <authorList>
            <person name="Tunovic T."/>
            <person name="Pineiro-Iglesias B."/>
            <person name="Unosson C."/>
            <person name="Inganas E."/>
            <person name="Ohlen M."/>
            <person name="Cardew S."/>
            <person name="Jensie-Markopoulos S."/>
            <person name="Salva-Serra F."/>
            <person name="Jaen-Luchoro D."/>
            <person name="Karlsson R."/>
            <person name="Svensson-Stadler L."/>
            <person name="Chun J."/>
            <person name="Moore E."/>
        </authorList>
    </citation>
    <scope>NUCLEOTIDE SEQUENCE</scope>
    <source>
        <strain evidence="6">CCUG 50899</strain>
    </source>
</reference>
<dbReference type="SUPFAM" id="SSF53850">
    <property type="entry name" value="Periplasmic binding protein-like II"/>
    <property type="match status" value="1"/>
</dbReference>
<proteinExistence type="inferred from homology"/>
<dbReference type="EMBL" id="VZPE01000016">
    <property type="protein sequence ID" value="KAB0565577.1"/>
    <property type="molecule type" value="Genomic_DNA"/>
</dbReference>
<dbReference type="SUPFAM" id="SSF46785">
    <property type="entry name" value="Winged helix' DNA-binding domain"/>
    <property type="match status" value="1"/>
</dbReference>
<evidence type="ECO:0000256" key="4">
    <source>
        <dbReference type="ARBA" id="ARBA00023163"/>
    </source>
</evidence>
<comment type="caution">
    <text evidence="6">The sequence shown here is derived from an EMBL/GenBank/DDBJ whole genome shotgun (WGS) entry which is preliminary data.</text>
</comment>
<evidence type="ECO:0000256" key="3">
    <source>
        <dbReference type="ARBA" id="ARBA00023125"/>
    </source>
</evidence>
<dbReference type="Pfam" id="PF03466">
    <property type="entry name" value="LysR_substrate"/>
    <property type="match status" value="1"/>
</dbReference>
<dbReference type="InterPro" id="IPR058163">
    <property type="entry name" value="LysR-type_TF_proteobact-type"/>
</dbReference>
<organism evidence="6">
    <name type="scientific">Brucella pituitosa</name>
    <dbReference type="NCBI Taxonomy" id="571256"/>
    <lineage>
        <taxon>Bacteria</taxon>
        <taxon>Pseudomonadati</taxon>
        <taxon>Pseudomonadota</taxon>
        <taxon>Alphaproteobacteria</taxon>
        <taxon>Hyphomicrobiales</taxon>
        <taxon>Brucellaceae</taxon>
        <taxon>Brucella/Ochrobactrum group</taxon>
        <taxon>Brucella</taxon>
    </lineage>
</organism>
<gene>
    <name evidence="6" type="ORF">F7Q93_23025</name>
</gene>
<protein>
    <submittedName>
        <fullName evidence="6">LysR family transcriptional regulator</fullName>
    </submittedName>
</protein>
<accession>A0A643ETM7</accession>
<sequence>MEWDDLRYFLELARVKTLTEAARRLEVKHTTVSRRVQRLEIATGAPLFTRSKNGYSLTLQGEALLSIAQSIEDQFSCIDTSSEKTDENVTGVVRVGCVEGYAVGSISSQIPDFLSGHPGLSIDLIVQPRPIHLSRNEADIVITLDRPERGPYTITKLCDYNLKLYAAPEYLQQNEPIYNLSDLKKHRFIGYLGETGPAKDLPSITDLVPGANVSLRSTSIFSQLAAVSCGGGIGLLPGYLAADYGLQPILSETVSFQRTYWMLMPLELRRITRMRVVWDFLKSVSKSETSKVSL</sequence>
<keyword evidence="4" id="KW-0804">Transcription</keyword>
<evidence type="ECO:0000256" key="1">
    <source>
        <dbReference type="ARBA" id="ARBA00009437"/>
    </source>
</evidence>